<feature type="region of interest" description="Disordered" evidence="1">
    <location>
        <begin position="1"/>
        <end position="24"/>
    </location>
</feature>
<dbReference type="EMBL" id="JACBYW010000001">
    <property type="protein sequence ID" value="NYH77813.1"/>
    <property type="molecule type" value="Genomic_DNA"/>
</dbReference>
<name>A0A852Z6I5_9ACTN</name>
<sequence>MPAGETPPEAGSASRAVSHPQPATARPATWTWITVTGVVVLLLAGFFVAMGIGLLPFGW</sequence>
<gene>
    <name evidence="3" type="ORF">FHR84_001127</name>
</gene>
<accession>A0A852Z6I5</accession>
<protein>
    <submittedName>
        <fullName evidence="3">Uncharacterized protein</fullName>
    </submittedName>
</protein>
<feature type="transmembrane region" description="Helical" evidence="2">
    <location>
        <begin position="30"/>
        <end position="55"/>
    </location>
</feature>
<evidence type="ECO:0000313" key="3">
    <source>
        <dbReference type="EMBL" id="NYH77813.1"/>
    </source>
</evidence>
<dbReference type="AlphaFoldDB" id="A0A852Z6I5"/>
<evidence type="ECO:0000256" key="2">
    <source>
        <dbReference type="SAM" id="Phobius"/>
    </source>
</evidence>
<keyword evidence="2" id="KW-0472">Membrane</keyword>
<evidence type="ECO:0000256" key="1">
    <source>
        <dbReference type="SAM" id="MobiDB-lite"/>
    </source>
</evidence>
<organism evidence="3 4">
    <name type="scientific">Actinopolyspora biskrensis</name>
    <dbReference type="NCBI Taxonomy" id="1470178"/>
    <lineage>
        <taxon>Bacteria</taxon>
        <taxon>Bacillati</taxon>
        <taxon>Actinomycetota</taxon>
        <taxon>Actinomycetes</taxon>
        <taxon>Actinopolysporales</taxon>
        <taxon>Actinopolysporaceae</taxon>
        <taxon>Actinopolyspora</taxon>
    </lineage>
</organism>
<keyword evidence="2" id="KW-1133">Transmembrane helix</keyword>
<comment type="caution">
    <text evidence="3">The sequence shown here is derived from an EMBL/GenBank/DDBJ whole genome shotgun (WGS) entry which is preliminary data.</text>
</comment>
<keyword evidence="4" id="KW-1185">Reference proteome</keyword>
<reference evidence="3 4" key="1">
    <citation type="submission" date="2020-07" db="EMBL/GenBank/DDBJ databases">
        <title>Genomic Encyclopedia of Type Strains, Phase III (KMG-III): the genomes of soil and plant-associated and newly described type strains.</title>
        <authorList>
            <person name="Whitman W."/>
        </authorList>
    </citation>
    <scope>NUCLEOTIDE SEQUENCE [LARGE SCALE GENOMIC DNA]</scope>
    <source>
        <strain evidence="3 4">CECT 8576</strain>
    </source>
</reference>
<dbReference type="InterPro" id="IPR045512">
    <property type="entry name" value="DUF6480"/>
</dbReference>
<evidence type="ECO:0000313" key="4">
    <source>
        <dbReference type="Proteomes" id="UP000548304"/>
    </source>
</evidence>
<proteinExistence type="predicted"/>
<dbReference type="Pfam" id="PF20088">
    <property type="entry name" value="DUF6480"/>
    <property type="match status" value="1"/>
</dbReference>
<keyword evidence="2" id="KW-0812">Transmembrane</keyword>
<dbReference type="Proteomes" id="UP000548304">
    <property type="component" value="Unassembled WGS sequence"/>
</dbReference>